<keyword evidence="3" id="KW-1185">Reference proteome</keyword>
<dbReference type="Gene3D" id="3.90.1200.10">
    <property type="match status" value="1"/>
</dbReference>
<sequence>MPKPTTTQKIGGEYGDVRIAFDVEKLNRYLETHVPEVVAPVTVKQFKFGQSNPTYFLTDTRGRKSVLRKKPTGKLLSPTAHQVEREFRVLDALYKHNIKPSTPPEGHVPVPQPYMLCEDSAVIGTPFYIMEFLDGRIFTDAYMPQLDPKDRRECWLAAVRALGALSSLSPKELGLQDFGSPNSYFPRQIKSLTRVSLAQSAVVDVEANKPVGKVPDFDELMEWYTKNLPDETKTGSRIVHGDYKLDNLVFHPIENRVIGILDWELCTLGSPLADLANLTQPWVFDPQAMSTNVTSSTAGTLIKGFKNVANVSIKKEEMEQEYCKTTGWPYPITEMVFVRSWMVMRLAIISQGIAARYARRQASSEQAFMHINIFPFVGRVARAVLEEEGYMISARSRL</sequence>
<evidence type="ECO:0000313" key="3">
    <source>
        <dbReference type="Proteomes" id="UP000736335"/>
    </source>
</evidence>
<evidence type="ECO:0000313" key="2">
    <source>
        <dbReference type="EMBL" id="KAF9777895.1"/>
    </source>
</evidence>
<dbReference type="OrthoDB" id="191037at2759"/>
<dbReference type="Pfam" id="PF01636">
    <property type="entry name" value="APH"/>
    <property type="match status" value="1"/>
</dbReference>
<dbReference type="Proteomes" id="UP000736335">
    <property type="component" value="Unassembled WGS sequence"/>
</dbReference>
<dbReference type="SUPFAM" id="SSF56112">
    <property type="entry name" value="Protein kinase-like (PK-like)"/>
    <property type="match status" value="1"/>
</dbReference>
<name>A0A9P6H3R3_9AGAM</name>
<keyword evidence="2" id="KW-0808">Transferase</keyword>
<organism evidence="2 3">
    <name type="scientific">Thelephora terrestris</name>
    <dbReference type="NCBI Taxonomy" id="56493"/>
    <lineage>
        <taxon>Eukaryota</taxon>
        <taxon>Fungi</taxon>
        <taxon>Dikarya</taxon>
        <taxon>Basidiomycota</taxon>
        <taxon>Agaricomycotina</taxon>
        <taxon>Agaricomycetes</taxon>
        <taxon>Thelephorales</taxon>
        <taxon>Thelephoraceae</taxon>
        <taxon>Thelephora</taxon>
    </lineage>
</organism>
<accession>A0A9P6H3R3</accession>
<gene>
    <name evidence="2" type="ORF">BJ322DRAFT_1095052</name>
</gene>
<dbReference type="InterPro" id="IPR002575">
    <property type="entry name" value="Aminoglycoside_PTrfase"/>
</dbReference>
<dbReference type="Gene3D" id="3.30.200.20">
    <property type="entry name" value="Phosphorylase Kinase, domain 1"/>
    <property type="match status" value="1"/>
</dbReference>
<dbReference type="EMBL" id="WIUZ02000026">
    <property type="protein sequence ID" value="KAF9777895.1"/>
    <property type="molecule type" value="Genomic_DNA"/>
</dbReference>
<reference evidence="2" key="1">
    <citation type="journal article" date="2020" name="Nat. Commun.">
        <title>Large-scale genome sequencing of mycorrhizal fungi provides insights into the early evolution of symbiotic traits.</title>
        <authorList>
            <person name="Miyauchi S."/>
            <person name="Kiss E."/>
            <person name="Kuo A."/>
            <person name="Drula E."/>
            <person name="Kohler A."/>
            <person name="Sanchez-Garcia M."/>
            <person name="Morin E."/>
            <person name="Andreopoulos B."/>
            <person name="Barry K.W."/>
            <person name="Bonito G."/>
            <person name="Buee M."/>
            <person name="Carver A."/>
            <person name="Chen C."/>
            <person name="Cichocki N."/>
            <person name="Clum A."/>
            <person name="Culley D."/>
            <person name="Crous P.W."/>
            <person name="Fauchery L."/>
            <person name="Girlanda M."/>
            <person name="Hayes R.D."/>
            <person name="Keri Z."/>
            <person name="LaButti K."/>
            <person name="Lipzen A."/>
            <person name="Lombard V."/>
            <person name="Magnuson J."/>
            <person name="Maillard F."/>
            <person name="Murat C."/>
            <person name="Nolan M."/>
            <person name="Ohm R.A."/>
            <person name="Pangilinan J."/>
            <person name="Pereira M.F."/>
            <person name="Perotto S."/>
            <person name="Peter M."/>
            <person name="Pfister S."/>
            <person name="Riley R."/>
            <person name="Sitrit Y."/>
            <person name="Stielow J.B."/>
            <person name="Szollosi G."/>
            <person name="Zifcakova L."/>
            <person name="Stursova M."/>
            <person name="Spatafora J.W."/>
            <person name="Tedersoo L."/>
            <person name="Vaario L.M."/>
            <person name="Yamada A."/>
            <person name="Yan M."/>
            <person name="Wang P."/>
            <person name="Xu J."/>
            <person name="Bruns T."/>
            <person name="Baldrian P."/>
            <person name="Vilgalys R."/>
            <person name="Dunand C."/>
            <person name="Henrissat B."/>
            <person name="Grigoriev I.V."/>
            <person name="Hibbett D."/>
            <person name="Nagy L.G."/>
            <person name="Martin F.M."/>
        </authorList>
    </citation>
    <scope>NUCLEOTIDE SEQUENCE</scope>
    <source>
        <strain evidence="2">UH-Tt-Lm1</strain>
    </source>
</reference>
<comment type="caution">
    <text evidence="2">The sequence shown here is derived from an EMBL/GenBank/DDBJ whole genome shotgun (WGS) entry which is preliminary data.</text>
</comment>
<dbReference type="AlphaFoldDB" id="A0A9P6H3R3"/>
<dbReference type="GO" id="GO:0016301">
    <property type="term" value="F:kinase activity"/>
    <property type="evidence" value="ECO:0007669"/>
    <property type="project" value="UniProtKB-KW"/>
</dbReference>
<dbReference type="CDD" id="cd05154">
    <property type="entry name" value="ACAD10_11_N-like"/>
    <property type="match status" value="1"/>
</dbReference>
<feature type="domain" description="Aminoglycoside phosphotransferase" evidence="1">
    <location>
        <begin position="42"/>
        <end position="287"/>
    </location>
</feature>
<keyword evidence="2" id="KW-0418">Kinase</keyword>
<evidence type="ECO:0000259" key="1">
    <source>
        <dbReference type="Pfam" id="PF01636"/>
    </source>
</evidence>
<dbReference type="InterPro" id="IPR011009">
    <property type="entry name" value="Kinase-like_dom_sf"/>
</dbReference>
<protein>
    <submittedName>
        <fullName evidence="2">Protein kinase subdomain-containing protein PKL/CAK/ACAD</fullName>
    </submittedName>
</protein>
<dbReference type="InterPro" id="IPR041726">
    <property type="entry name" value="ACAD10_11_N"/>
</dbReference>
<proteinExistence type="predicted"/>
<dbReference type="InterPro" id="IPR052898">
    <property type="entry name" value="ACAD10-like"/>
</dbReference>
<reference evidence="2" key="2">
    <citation type="submission" date="2020-11" db="EMBL/GenBank/DDBJ databases">
        <authorList>
            <consortium name="DOE Joint Genome Institute"/>
            <person name="Kuo A."/>
            <person name="Miyauchi S."/>
            <person name="Kiss E."/>
            <person name="Drula E."/>
            <person name="Kohler A."/>
            <person name="Sanchez-Garcia M."/>
            <person name="Andreopoulos B."/>
            <person name="Barry K.W."/>
            <person name="Bonito G."/>
            <person name="Buee M."/>
            <person name="Carver A."/>
            <person name="Chen C."/>
            <person name="Cichocki N."/>
            <person name="Clum A."/>
            <person name="Culley D."/>
            <person name="Crous P.W."/>
            <person name="Fauchery L."/>
            <person name="Girlanda M."/>
            <person name="Hayes R."/>
            <person name="Keri Z."/>
            <person name="Labutti K."/>
            <person name="Lipzen A."/>
            <person name="Lombard V."/>
            <person name="Magnuson J."/>
            <person name="Maillard F."/>
            <person name="Morin E."/>
            <person name="Murat C."/>
            <person name="Nolan M."/>
            <person name="Ohm R."/>
            <person name="Pangilinan J."/>
            <person name="Pereira M."/>
            <person name="Perotto S."/>
            <person name="Peter M."/>
            <person name="Riley R."/>
            <person name="Sitrit Y."/>
            <person name="Stielow B."/>
            <person name="Szollosi G."/>
            <person name="Zifcakova L."/>
            <person name="Stursova M."/>
            <person name="Spatafora J.W."/>
            <person name="Tedersoo L."/>
            <person name="Vaario L.-M."/>
            <person name="Yamada A."/>
            <person name="Yan M."/>
            <person name="Wang P."/>
            <person name="Xu J."/>
            <person name="Bruns T."/>
            <person name="Baldrian P."/>
            <person name="Vilgalys R."/>
            <person name="Henrissat B."/>
            <person name="Grigoriev I.V."/>
            <person name="Hibbett D."/>
            <person name="Nagy L.G."/>
            <person name="Martin F.M."/>
        </authorList>
    </citation>
    <scope>NUCLEOTIDE SEQUENCE</scope>
    <source>
        <strain evidence="2">UH-Tt-Lm1</strain>
    </source>
</reference>
<dbReference type="PANTHER" id="PTHR47829">
    <property type="entry name" value="HYDROLASE, PUTATIVE (AFU_ORTHOLOGUE AFUA_1G12880)-RELATED"/>
    <property type="match status" value="1"/>
</dbReference>
<dbReference type="PANTHER" id="PTHR47829:SF1">
    <property type="entry name" value="HAD FAMILY PHOSPHATASE"/>
    <property type="match status" value="1"/>
</dbReference>